<keyword evidence="4" id="KW-0997">Cell inner membrane</keyword>
<reference evidence="12 13" key="1">
    <citation type="journal article" date="2023" name="ISME J.">
        <title>Cultivation and genomic characterization of novel and ubiquitous marine nitrite-oxidizing bacteria from the Nitrospirales.</title>
        <authorList>
            <person name="Mueller A.J."/>
            <person name="Daebeler A."/>
            <person name="Herbold C.W."/>
            <person name="Kirkegaard R.H."/>
            <person name="Daims H."/>
        </authorList>
    </citation>
    <scope>NUCLEOTIDE SEQUENCE [LARGE SCALE GENOMIC DNA]</scope>
    <source>
        <strain evidence="12 13">EB</strain>
    </source>
</reference>
<dbReference type="InterPro" id="IPR003593">
    <property type="entry name" value="AAA+_ATPase"/>
</dbReference>
<keyword evidence="13" id="KW-1185">Reference proteome</keyword>
<feature type="domain" description="ABC transporter" evidence="10">
    <location>
        <begin position="1"/>
        <end position="203"/>
    </location>
</feature>
<protein>
    <submittedName>
        <fullName evidence="12">Molybdenum ABC transporter ATP-binding protein</fullName>
    </submittedName>
</protein>
<dbReference type="PROSITE" id="PS50893">
    <property type="entry name" value="ABC_TRANSPORTER_2"/>
    <property type="match status" value="1"/>
</dbReference>
<keyword evidence="2" id="KW-1003">Cell membrane</keyword>
<dbReference type="InterPro" id="IPR005116">
    <property type="entry name" value="Transp-assoc_OB_typ1"/>
</dbReference>
<keyword evidence="7" id="KW-1278">Translocase</keyword>
<evidence type="ECO:0000259" key="11">
    <source>
        <dbReference type="PROSITE" id="PS51866"/>
    </source>
</evidence>
<dbReference type="PANTHER" id="PTHR43514">
    <property type="entry name" value="ABC TRANSPORTER I FAMILY MEMBER 10"/>
    <property type="match status" value="1"/>
</dbReference>
<keyword evidence="1" id="KW-0813">Transport</keyword>
<dbReference type="GO" id="GO:0005524">
    <property type="term" value="F:ATP binding"/>
    <property type="evidence" value="ECO:0007669"/>
    <property type="project" value="UniProtKB-KW"/>
</dbReference>
<sequence>MFGASGSGKTTLLRCIAGLTRASKGYLKFGQDMWQDESTFLPIQKRRVGIVFQDARLFPHLNAKQNLEYGMKRIQLSDRHIHVEQVVELLGLEKLLERRGHQLSGGEQQRVAIGRALLISPQLLLMDEPLASLDQERKKEILPFIQRLNQDLQIPVLYVSHDLNEILQLANHMVLLKEGKVVATGPIQEVFARLDLPGLVEPNMVGAILETKVAEHEPEFGLTRVEFEGRSLFIPKQEMRVGAPLRVQIHARDVSLVVGAPAATSSVLNSLEATVLEIEESPIDQYAMEVKLDVGCPLLAMITRKSFHELNLHAGQKVHAHFKAVALI</sequence>
<accession>A0ABU3K529</accession>
<evidence type="ECO:0000256" key="3">
    <source>
        <dbReference type="ARBA" id="ARBA00022505"/>
    </source>
</evidence>
<name>A0ABU3K529_9BACT</name>
<evidence type="ECO:0000256" key="6">
    <source>
        <dbReference type="ARBA" id="ARBA00022840"/>
    </source>
</evidence>
<feature type="domain" description="Mop" evidence="11">
    <location>
        <begin position="264"/>
        <end position="328"/>
    </location>
</feature>
<dbReference type="Proteomes" id="UP001250932">
    <property type="component" value="Unassembled WGS sequence"/>
</dbReference>
<gene>
    <name evidence="12" type="primary">modC</name>
    <name evidence="12" type="ORF">PPG34_03835</name>
</gene>
<keyword evidence="5" id="KW-0547">Nucleotide-binding</keyword>
<organism evidence="12 13">
    <name type="scientific">Candidatus Nitronereus thalassa</name>
    <dbReference type="NCBI Taxonomy" id="3020898"/>
    <lineage>
        <taxon>Bacteria</taxon>
        <taxon>Pseudomonadati</taxon>
        <taxon>Nitrospirota</taxon>
        <taxon>Nitrospiria</taxon>
        <taxon>Nitrospirales</taxon>
        <taxon>Nitrospiraceae</taxon>
        <taxon>Candidatus Nitronereus</taxon>
    </lineage>
</organism>
<evidence type="ECO:0000256" key="9">
    <source>
        <dbReference type="PROSITE-ProRule" id="PRU01213"/>
    </source>
</evidence>
<keyword evidence="6 12" id="KW-0067">ATP-binding</keyword>
<evidence type="ECO:0000313" key="12">
    <source>
        <dbReference type="EMBL" id="MDT7041465.1"/>
    </source>
</evidence>
<evidence type="ECO:0000256" key="2">
    <source>
        <dbReference type="ARBA" id="ARBA00022475"/>
    </source>
</evidence>
<dbReference type="InterPro" id="IPR008995">
    <property type="entry name" value="Mo/tungstate-bd_C_term_dom"/>
</dbReference>
<dbReference type="NCBIfam" id="TIGR02142">
    <property type="entry name" value="modC_ABC"/>
    <property type="match status" value="1"/>
</dbReference>
<proteinExistence type="predicted"/>
<dbReference type="PANTHER" id="PTHR43514:SF10">
    <property type="entry name" value="MOLYBDENUM IMPORT ATP-BINDING PROTEIN MODC 2"/>
    <property type="match status" value="1"/>
</dbReference>
<dbReference type="Gene3D" id="2.40.50.100">
    <property type="match status" value="1"/>
</dbReference>
<dbReference type="InterPro" id="IPR027417">
    <property type="entry name" value="P-loop_NTPase"/>
</dbReference>
<evidence type="ECO:0000256" key="8">
    <source>
        <dbReference type="ARBA" id="ARBA00023136"/>
    </source>
</evidence>
<dbReference type="PROSITE" id="PS00211">
    <property type="entry name" value="ABC_TRANSPORTER_1"/>
    <property type="match status" value="1"/>
</dbReference>
<evidence type="ECO:0000313" key="13">
    <source>
        <dbReference type="Proteomes" id="UP001250932"/>
    </source>
</evidence>
<dbReference type="SMART" id="SM00382">
    <property type="entry name" value="AAA"/>
    <property type="match status" value="1"/>
</dbReference>
<dbReference type="InterPro" id="IPR004606">
    <property type="entry name" value="Mop_domain"/>
</dbReference>
<keyword evidence="3 9" id="KW-0500">Molybdenum</keyword>
<evidence type="ECO:0000259" key="10">
    <source>
        <dbReference type="PROSITE" id="PS50893"/>
    </source>
</evidence>
<dbReference type="InterPro" id="IPR050334">
    <property type="entry name" value="Molybdenum_import_ModC"/>
</dbReference>
<dbReference type="InterPro" id="IPR011868">
    <property type="entry name" value="ModC_ABC_ATP-bd"/>
</dbReference>
<dbReference type="Gene3D" id="3.40.50.300">
    <property type="entry name" value="P-loop containing nucleotide triphosphate hydrolases"/>
    <property type="match status" value="1"/>
</dbReference>
<evidence type="ECO:0000256" key="7">
    <source>
        <dbReference type="ARBA" id="ARBA00022967"/>
    </source>
</evidence>
<dbReference type="InterPro" id="IPR003439">
    <property type="entry name" value="ABC_transporter-like_ATP-bd"/>
</dbReference>
<keyword evidence="8" id="KW-0472">Membrane</keyword>
<evidence type="ECO:0000256" key="5">
    <source>
        <dbReference type="ARBA" id="ARBA00022741"/>
    </source>
</evidence>
<comment type="caution">
    <text evidence="12">The sequence shown here is derived from an EMBL/GenBank/DDBJ whole genome shotgun (WGS) entry which is preliminary data.</text>
</comment>
<dbReference type="Pfam" id="PF03459">
    <property type="entry name" value="TOBE"/>
    <property type="match status" value="1"/>
</dbReference>
<dbReference type="Pfam" id="PF00005">
    <property type="entry name" value="ABC_tran"/>
    <property type="match status" value="1"/>
</dbReference>
<dbReference type="EMBL" id="JAQOUE010000001">
    <property type="protein sequence ID" value="MDT7041465.1"/>
    <property type="molecule type" value="Genomic_DNA"/>
</dbReference>
<dbReference type="SUPFAM" id="SSF52540">
    <property type="entry name" value="P-loop containing nucleoside triphosphate hydrolases"/>
    <property type="match status" value="1"/>
</dbReference>
<dbReference type="PROSITE" id="PS51866">
    <property type="entry name" value="MOP"/>
    <property type="match status" value="1"/>
</dbReference>
<dbReference type="SUPFAM" id="SSF50331">
    <property type="entry name" value="MOP-like"/>
    <property type="match status" value="1"/>
</dbReference>
<dbReference type="RefSeq" id="WP_313834265.1">
    <property type="nucleotide sequence ID" value="NZ_JAQOUE010000001.1"/>
</dbReference>
<dbReference type="InterPro" id="IPR017871">
    <property type="entry name" value="ABC_transporter-like_CS"/>
</dbReference>
<evidence type="ECO:0000256" key="4">
    <source>
        <dbReference type="ARBA" id="ARBA00022519"/>
    </source>
</evidence>
<evidence type="ECO:0000256" key="1">
    <source>
        <dbReference type="ARBA" id="ARBA00022448"/>
    </source>
</evidence>